<comment type="subcellular location">
    <subcellularLocation>
        <location evidence="1">Nucleus</location>
    </subcellularLocation>
</comment>
<dbReference type="GO" id="GO:0000981">
    <property type="term" value="F:DNA-binding transcription factor activity, RNA polymerase II-specific"/>
    <property type="evidence" value="ECO:0007669"/>
    <property type="project" value="InterPro"/>
</dbReference>
<dbReference type="InterPro" id="IPR001138">
    <property type="entry name" value="Zn2Cys6_DnaBD"/>
</dbReference>
<evidence type="ECO:0000313" key="7">
    <source>
        <dbReference type="EMBL" id="CAG8406534.1"/>
    </source>
</evidence>
<evidence type="ECO:0000256" key="6">
    <source>
        <dbReference type="SAM" id="MobiDB-lite"/>
    </source>
</evidence>
<accession>A0A9W4NT73</accession>
<gene>
    <name evidence="7" type="ORF">PSALAMII_LOCUS8349</name>
</gene>
<keyword evidence="8" id="KW-1185">Reference proteome</keyword>
<dbReference type="CDD" id="cd00067">
    <property type="entry name" value="GAL4"/>
    <property type="match status" value="1"/>
</dbReference>
<comment type="caution">
    <text evidence="7">The sequence shown here is derived from an EMBL/GenBank/DDBJ whole genome shotgun (WGS) entry which is preliminary data.</text>
</comment>
<dbReference type="InterPro" id="IPR036864">
    <property type="entry name" value="Zn2-C6_fun-type_DNA-bd_sf"/>
</dbReference>
<evidence type="ECO:0000313" key="8">
    <source>
        <dbReference type="Proteomes" id="UP001152649"/>
    </source>
</evidence>
<evidence type="ECO:0000256" key="2">
    <source>
        <dbReference type="ARBA" id="ARBA00023015"/>
    </source>
</evidence>
<dbReference type="PANTHER" id="PTHR37534">
    <property type="entry name" value="TRANSCRIPTIONAL ACTIVATOR PROTEIN UGA3"/>
    <property type="match status" value="1"/>
</dbReference>
<dbReference type="PANTHER" id="PTHR37534:SF46">
    <property type="entry name" value="ZN(II)2CYS6 TRANSCRIPTION FACTOR (EUROFUNG)"/>
    <property type="match status" value="1"/>
</dbReference>
<dbReference type="Proteomes" id="UP001152649">
    <property type="component" value="Unassembled WGS sequence"/>
</dbReference>
<dbReference type="GO" id="GO:0005634">
    <property type="term" value="C:nucleus"/>
    <property type="evidence" value="ECO:0007669"/>
    <property type="project" value="UniProtKB-SubCell"/>
</dbReference>
<organism evidence="7 8">
    <name type="scientific">Penicillium salamii</name>
    <dbReference type="NCBI Taxonomy" id="1612424"/>
    <lineage>
        <taxon>Eukaryota</taxon>
        <taxon>Fungi</taxon>
        <taxon>Dikarya</taxon>
        <taxon>Ascomycota</taxon>
        <taxon>Pezizomycotina</taxon>
        <taxon>Eurotiomycetes</taxon>
        <taxon>Eurotiomycetidae</taxon>
        <taxon>Eurotiales</taxon>
        <taxon>Aspergillaceae</taxon>
        <taxon>Penicillium</taxon>
    </lineage>
</organism>
<dbReference type="EMBL" id="CAJVPG010000422">
    <property type="protein sequence ID" value="CAG8406534.1"/>
    <property type="molecule type" value="Genomic_DNA"/>
</dbReference>
<sequence>MDVEEAPTCKDRRTNSLAFARSDCHTCASTGEKCDRRRPRCSTCLNHGRKCGGFATPLSWDPRRMWSDNPSAVNDDCPGLPEGSQLMMTSTPRVDLTASHRPAPRRFRFIEGASKPRKQRKAYIRGNHTARSRSAVPESESSGSKAMPRLVGENFQLDMAIYNQNENDLGIQDTHGADPLNDLGFFDSFVPNLFEFGQDSLTTEMPALMSLARTPPLSERAIDFMAENLQTDPLTNTFDPLLPGTTPKEGGSNTFDHNTAQVSTLAISPPQTDTNFGLSPRDHDWLLEMYDYEFCVLPLTSDISINPFRCQRQTSQGSRLLFHSILALCCQHLRRLTGSWDTEAGEHHRKALQLLDDALKQKQTISQLNLLEPILILFTFDCTLSAAGKWTTHLNRAHSILQMCGGATSLNTPRVRSQVGMLLWWDATLALISRHGPIMDRSYLKYLVEWEKRDKWSFFDLTGCPGDLIVHLFHLAELAQQSEIARSMEWLSFNISPVIAIEKKLNEWINDLSPEENDLDLPNAEAEDRLHEQQDRYYCAEAWRFTLLLYIESVFKSDRQKRPFAVNKLVRKTIDSIRCCRRTSQTQKQLLLPVFLAGSETSNEDMWNFVKDYCSYWGEKSRYGMFNSTPILLDEIWTTGRWWGEVIDSKTEPSGHGQAQTQLLFG</sequence>
<dbReference type="GO" id="GO:0008270">
    <property type="term" value="F:zinc ion binding"/>
    <property type="evidence" value="ECO:0007669"/>
    <property type="project" value="InterPro"/>
</dbReference>
<dbReference type="SUPFAM" id="SSF57701">
    <property type="entry name" value="Zn2/Cys6 DNA-binding domain"/>
    <property type="match status" value="1"/>
</dbReference>
<evidence type="ECO:0000256" key="4">
    <source>
        <dbReference type="ARBA" id="ARBA00023163"/>
    </source>
</evidence>
<name>A0A9W4NT73_9EURO</name>
<evidence type="ECO:0000256" key="1">
    <source>
        <dbReference type="ARBA" id="ARBA00004123"/>
    </source>
</evidence>
<dbReference type="Pfam" id="PF11951">
    <property type="entry name" value="Fungal_trans_2"/>
    <property type="match status" value="1"/>
</dbReference>
<dbReference type="GO" id="GO:0003677">
    <property type="term" value="F:DNA binding"/>
    <property type="evidence" value="ECO:0007669"/>
    <property type="project" value="UniProtKB-KW"/>
</dbReference>
<protein>
    <recommendedName>
        <fullName evidence="9">Zn(2)-C6 fungal-type domain-containing protein</fullName>
    </recommendedName>
</protein>
<keyword evidence="3" id="KW-0238">DNA-binding</keyword>
<proteinExistence type="predicted"/>
<feature type="region of interest" description="Disordered" evidence="6">
    <location>
        <begin position="127"/>
        <end position="146"/>
    </location>
</feature>
<dbReference type="OrthoDB" id="2015447at2759"/>
<dbReference type="InterPro" id="IPR021858">
    <property type="entry name" value="Fun_TF"/>
</dbReference>
<keyword evidence="4" id="KW-0804">Transcription</keyword>
<evidence type="ECO:0000256" key="5">
    <source>
        <dbReference type="ARBA" id="ARBA00023242"/>
    </source>
</evidence>
<evidence type="ECO:0000256" key="3">
    <source>
        <dbReference type="ARBA" id="ARBA00023125"/>
    </source>
</evidence>
<reference evidence="7" key="1">
    <citation type="submission" date="2021-07" db="EMBL/GenBank/DDBJ databases">
        <authorList>
            <person name="Branca A.L. A."/>
        </authorList>
    </citation>
    <scope>NUCLEOTIDE SEQUENCE</scope>
</reference>
<keyword evidence="2" id="KW-0805">Transcription regulation</keyword>
<evidence type="ECO:0008006" key="9">
    <source>
        <dbReference type="Google" id="ProtNLM"/>
    </source>
</evidence>
<dbReference type="AlphaFoldDB" id="A0A9W4NT73"/>
<keyword evidence="5" id="KW-0539">Nucleus</keyword>